<keyword evidence="4" id="KW-0862">Zinc</keyword>
<keyword evidence="2" id="KW-0479">Metal-binding</keyword>
<keyword evidence="5" id="KW-0482">Metalloprotease</keyword>
<feature type="region of interest" description="Disordered" evidence="6">
    <location>
        <begin position="1"/>
        <end position="23"/>
    </location>
</feature>
<keyword evidence="3" id="KW-0378">Hydrolase</keyword>
<dbReference type="Pfam" id="PF02868">
    <property type="entry name" value="Peptidase_M4_C"/>
    <property type="match status" value="1"/>
</dbReference>
<dbReference type="InterPro" id="IPR027268">
    <property type="entry name" value="Peptidase_M4/M1_CTD_sf"/>
</dbReference>
<dbReference type="PANTHER" id="PTHR33794:SF1">
    <property type="entry name" value="BACILLOLYSIN"/>
    <property type="match status" value="1"/>
</dbReference>
<dbReference type="Pfam" id="PF01447">
    <property type="entry name" value="Peptidase_M4"/>
    <property type="match status" value="1"/>
</dbReference>
<evidence type="ECO:0000256" key="4">
    <source>
        <dbReference type="ARBA" id="ARBA00022833"/>
    </source>
</evidence>
<keyword evidence="1" id="KW-0645">Protease</keyword>
<dbReference type="SUPFAM" id="SSF55486">
    <property type="entry name" value="Metalloproteases ('zincins'), catalytic domain"/>
    <property type="match status" value="1"/>
</dbReference>
<dbReference type="Gene3D" id="3.10.170.10">
    <property type="match status" value="1"/>
</dbReference>
<reference evidence="10" key="1">
    <citation type="journal article" date="2019" name="Int. J. Syst. Evol. Microbiol.">
        <title>The Global Catalogue of Microorganisms (GCM) 10K type strain sequencing project: providing services to taxonomists for standard genome sequencing and annotation.</title>
        <authorList>
            <consortium name="The Broad Institute Genomics Platform"/>
            <consortium name="The Broad Institute Genome Sequencing Center for Infectious Disease"/>
            <person name="Wu L."/>
            <person name="Ma J."/>
        </authorList>
    </citation>
    <scope>NUCLEOTIDE SEQUENCE [LARGE SCALE GENOMIC DNA]</scope>
    <source>
        <strain evidence="10">CCUG 62974</strain>
    </source>
</reference>
<dbReference type="InterPro" id="IPR001570">
    <property type="entry name" value="Peptidase_M4_C_domain"/>
</dbReference>
<evidence type="ECO:0000256" key="1">
    <source>
        <dbReference type="ARBA" id="ARBA00022670"/>
    </source>
</evidence>
<dbReference type="InterPro" id="IPR013856">
    <property type="entry name" value="Peptidase_M4_domain"/>
</dbReference>
<gene>
    <name evidence="9" type="ORF">ACFQ08_12530</name>
</gene>
<dbReference type="Proteomes" id="UP001597024">
    <property type="component" value="Unassembled WGS sequence"/>
</dbReference>
<evidence type="ECO:0000259" key="8">
    <source>
        <dbReference type="Pfam" id="PF02868"/>
    </source>
</evidence>
<evidence type="ECO:0000256" key="2">
    <source>
        <dbReference type="ARBA" id="ARBA00022723"/>
    </source>
</evidence>
<evidence type="ECO:0000256" key="5">
    <source>
        <dbReference type="ARBA" id="ARBA00023049"/>
    </source>
</evidence>
<organism evidence="9 10">
    <name type="scientific">Streptosporangium algeriense</name>
    <dbReference type="NCBI Taxonomy" id="1682748"/>
    <lineage>
        <taxon>Bacteria</taxon>
        <taxon>Bacillati</taxon>
        <taxon>Actinomycetota</taxon>
        <taxon>Actinomycetes</taxon>
        <taxon>Streptosporangiales</taxon>
        <taxon>Streptosporangiaceae</taxon>
        <taxon>Streptosporangium</taxon>
    </lineage>
</organism>
<name>A0ABW3DQE1_9ACTN</name>
<feature type="domain" description="Peptidase M4" evidence="7">
    <location>
        <begin position="81"/>
        <end position="217"/>
    </location>
</feature>
<dbReference type="EMBL" id="JBHTHX010000344">
    <property type="protein sequence ID" value="MFD0885374.1"/>
    <property type="molecule type" value="Genomic_DNA"/>
</dbReference>
<evidence type="ECO:0000313" key="10">
    <source>
        <dbReference type="Proteomes" id="UP001597024"/>
    </source>
</evidence>
<protein>
    <submittedName>
        <fullName evidence="9">M4 family metallopeptidase</fullName>
    </submittedName>
</protein>
<sequence length="400" mass="42123">TAEATAKARAKARGKATGTRGTAGYAAGRPELLIHATTGHPRLAWATVVTGGTEGAPVSLRVFVDARDGTVIESHDQVFYGTGNSHFNGNPVTIQTGRSGASYTMADPTRPGLKCSGPSGVVYTKPIDSWGNGLATNLETACVDVMFGVQRFWDMLAQWLGRNGINGAGLGYPARVGLNEVRNYWNVDSAFFGRNQGQTKQLVSLDMVTHEYGHVVFNTTGSGGGPGETPEAAALAESAGDIFGALNEHYVNHPVTLDEPDYTVGEEVNIYGTGPVRYMYNPSLTGGQNCYTTTPGTDPHQAAGPQNHWFYLLAEGTNPLGKPASPVCGGPTPLTGVGIRKAGQIFYSGLKLKTYPWTHRKARAATVSAAMNLFGCAEAQATKAAWTAVNVPPQAGEVTC</sequence>
<accession>A0ABW3DQE1</accession>
<evidence type="ECO:0000313" key="9">
    <source>
        <dbReference type="EMBL" id="MFD0885374.1"/>
    </source>
</evidence>
<feature type="non-terminal residue" evidence="9">
    <location>
        <position position="1"/>
    </location>
</feature>
<comment type="caution">
    <text evidence="9">The sequence shown here is derived from an EMBL/GenBank/DDBJ whole genome shotgun (WGS) entry which is preliminary data.</text>
</comment>
<dbReference type="InterPro" id="IPR050728">
    <property type="entry name" value="Zinc_Metalloprotease_M4"/>
</dbReference>
<dbReference type="PANTHER" id="PTHR33794">
    <property type="entry name" value="BACILLOLYSIN"/>
    <property type="match status" value="1"/>
</dbReference>
<evidence type="ECO:0000256" key="3">
    <source>
        <dbReference type="ARBA" id="ARBA00022801"/>
    </source>
</evidence>
<feature type="domain" description="Peptidase M4 C-terminal" evidence="8">
    <location>
        <begin position="231"/>
        <end position="391"/>
    </location>
</feature>
<keyword evidence="10" id="KW-1185">Reference proteome</keyword>
<evidence type="ECO:0000256" key="6">
    <source>
        <dbReference type="SAM" id="MobiDB-lite"/>
    </source>
</evidence>
<dbReference type="CDD" id="cd09597">
    <property type="entry name" value="M4_TLP"/>
    <property type="match status" value="1"/>
</dbReference>
<proteinExistence type="predicted"/>
<evidence type="ECO:0000259" key="7">
    <source>
        <dbReference type="Pfam" id="PF01447"/>
    </source>
</evidence>
<dbReference type="Gene3D" id="1.10.390.10">
    <property type="entry name" value="Neutral Protease Domain 2"/>
    <property type="match status" value="1"/>
</dbReference>